<dbReference type="NCBIfam" id="NF038384">
    <property type="entry name" value="zinc_YnfU_fam"/>
    <property type="match status" value="1"/>
</dbReference>
<organism evidence="1 2">
    <name type="scientific">Winslowiella arboricola</name>
    <dbReference type="NCBI Taxonomy" id="2978220"/>
    <lineage>
        <taxon>Bacteria</taxon>
        <taxon>Pseudomonadati</taxon>
        <taxon>Pseudomonadota</taxon>
        <taxon>Gammaproteobacteria</taxon>
        <taxon>Enterobacterales</taxon>
        <taxon>Erwiniaceae</taxon>
        <taxon>Winslowiella</taxon>
    </lineage>
</organism>
<sequence length="59" mass="6639">MINLDSLLFFRSGTRQIKCPACAHPHKQLSAKVSKNLTLICPHCGHYFTAVQRNSEKTP</sequence>
<accession>A0A9J6PU14</accession>
<proteinExistence type="predicted"/>
<dbReference type="Pfam" id="PF23499">
    <property type="entry name" value="YnfU"/>
    <property type="match status" value="1"/>
</dbReference>
<dbReference type="InterPro" id="IPR057793">
    <property type="entry name" value="YnfU-like"/>
</dbReference>
<keyword evidence="2" id="KW-1185">Reference proteome</keyword>
<dbReference type="SUPFAM" id="SSF57802">
    <property type="entry name" value="Rubredoxin-like"/>
    <property type="match status" value="1"/>
</dbReference>
<evidence type="ECO:0000313" key="2">
    <source>
        <dbReference type="Proteomes" id="UP001064262"/>
    </source>
</evidence>
<dbReference type="AlphaFoldDB" id="A0A9J6PU14"/>
<gene>
    <name evidence="1" type="ORF">N5923_16950</name>
</gene>
<evidence type="ECO:0000313" key="1">
    <source>
        <dbReference type="EMBL" id="MCU5779173.1"/>
    </source>
</evidence>
<dbReference type="RefSeq" id="WP_267142642.1">
    <property type="nucleotide sequence ID" value="NZ_JAODIL010000071.1"/>
</dbReference>
<reference evidence="1" key="1">
    <citation type="submission" date="2022-09" db="EMBL/GenBank/DDBJ databases">
        <title>Winslowiella arboricola sp. nov., isolated from bleeding cankers on broadleaf hosts.</title>
        <authorList>
            <person name="Brady C."/>
            <person name="Kaur S."/>
            <person name="Crampton B."/>
            <person name="Maddock D."/>
            <person name="Arnold D."/>
            <person name="Denman S."/>
        </authorList>
    </citation>
    <scope>NUCLEOTIDE SEQUENCE</scope>
    <source>
        <strain evidence="1">BAC 15a-03b</strain>
    </source>
</reference>
<comment type="caution">
    <text evidence="1">The sequence shown here is derived from an EMBL/GenBank/DDBJ whole genome shotgun (WGS) entry which is preliminary data.</text>
</comment>
<dbReference type="EMBL" id="JAODIM010000042">
    <property type="protein sequence ID" value="MCU5779173.1"/>
    <property type="molecule type" value="Genomic_DNA"/>
</dbReference>
<name>A0A9J6PU14_9GAMM</name>
<protein>
    <submittedName>
        <fullName evidence="1">YnfU family zinc-binding protein</fullName>
    </submittedName>
</protein>
<dbReference type="Proteomes" id="UP001064262">
    <property type="component" value="Unassembled WGS sequence"/>
</dbReference>